<name>A0ABR9CUP1_9GAMM</name>
<dbReference type="EMBL" id="JACXSS010000001">
    <property type="protein sequence ID" value="MBD9354554.1"/>
    <property type="molecule type" value="Genomic_DNA"/>
</dbReference>
<dbReference type="Pfam" id="PF08929">
    <property type="entry name" value="PoNi_C"/>
    <property type="match status" value="1"/>
</dbReference>
<dbReference type="Gene3D" id="1.10.3920.10">
    <property type="entry name" value="PA2201 C-terminal domain-like"/>
    <property type="match status" value="1"/>
</dbReference>
<dbReference type="InterPro" id="IPR015025">
    <property type="entry name" value="PoNi_C"/>
</dbReference>
<feature type="domain" description="PoNi C-terminal" evidence="1">
    <location>
        <begin position="1"/>
        <end position="49"/>
    </location>
</feature>
<dbReference type="Proteomes" id="UP000652176">
    <property type="component" value="Unassembled WGS sequence"/>
</dbReference>
<gene>
    <name evidence="2" type="ORF">IE877_01435</name>
</gene>
<comment type="caution">
    <text evidence="2">The sequence shown here is derived from an EMBL/GenBank/DDBJ whole genome shotgun (WGS) entry which is preliminary data.</text>
</comment>
<dbReference type="SUPFAM" id="SSF140731">
    <property type="entry name" value="PA2201 C-terminal domain-like"/>
    <property type="match status" value="1"/>
</dbReference>
<proteinExistence type="predicted"/>
<protein>
    <submittedName>
        <fullName evidence="2">DUF1911 domain-containing protein</fullName>
    </submittedName>
</protein>
<sequence length="50" mass="5634">MKPIYWHDSHEGAEGAYFGYWCFEAALVAMLFDIDDTAIAANPHYPADLV</sequence>
<keyword evidence="3" id="KW-1185">Reference proteome</keyword>
<evidence type="ECO:0000313" key="3">
    <source>
        <dbReference type="Proteomes" id="UP000652176"/>
    </source>
</evidence>
<dbReference type="InterPro" id="IPR028983">
    <property type="entry name" value="PA2201-like_C"/>
</dbReference>
<reference evidence="2 3" key="1">
    <citation type="submission" date="2020-09" db="EMBL/GenBank/DDBJ databases">
        <title>Methylomonas albis sp. nov. and Methylomonas fluvii sp. nov.: Two cold-adapted methanotrophs from the River Elbe and an amended description of Methylovulum psychrotolerans strain Eb1.</title>
        <authorList>
            <person name="Bussmann I.K."/>
            <person name="Klings K.-W."/>
            <person name="Warnstedt J."/>
            <person name="Hoppert M."/>
            <person name="Saborowski A."/>
            <person name="Horn F."/>
            <person name="Liebner S."/>
        </authorList>
    </citation>
    <scope>NUCLEOTIDE SEQUENCE [LARGE SCALE GENOMIC DNA]</scope>
    <source>
        <strain evidence="2 3">EbA</strain>
    </source>
</reference>
<evidence type="ECO:0000259" key="1">
    <source>
        <dbReference type="Pfam" id="PF08929"/>
    </source>
</evidence>
<accession>A0ABR9CUP1</accession>
<evidence type="ECO:0000313" key="2">
    <source>
        <dbReference type="EMBL" id="MBD9354554.1"/>
    </source>
</evidence>
<organism evidence="2 3">
    <name type="scientific">Methylomonas albis</name>
    <dbReference type="NCBI Taxonomy" id="1854563"/>
    <lineage>
        <taxon>Bacteria</taxon>
        <taxon>Pseudomonadati</taxon>
        <taxon>Pseudomonadota</taxon>
        <taxon>Gammaproteobacteria</taxon>
        <taxon>Methylococcales</taxon>
        <taxon>Methylococcaceae</taxon>
        <taxon>Methylomonas</taxon>
    </lineage>
</organism>